<keyword evidence="6" id="KW-1185">Reference proteome</keyword>
<feature type="region of interest" description="Disordered" evidence="2">
    <location>
        <begin position="726"/>
        <end position="760"/>
    </location>
</feature>
<feature type="compositionally biased region" description="Basic residues" evidence="2">
    <location>
        <begin position="511"/>
        <end position="521"/>
    </location>
</feature>
<accession>A0A8S1VWI5</accession>
<dbReference type="Proteomes" id="UP000683925">
    <property type="component" value="Unassembled WGS sequence"/>
</dbReference>
<evidence type="ECO:0000313" key="5">
    <source>
        <dbReference type="EMBL" id="CAD8182258.1"/>
    </source>
</evidence>
<evidence type="ECO:0000256" key="3">
    <source>
        <dbReference type="SAM" id="Phobius"/>
    </source>
</evidence>
<feature type="compositionally biased region" description="Low complexity" evidence="2">
    <location>
        <begin position="742"/>
        <end position="760"/>
    </location>
</feature>
<dbReference type="AlphaFoldDB" id="A0A8S1VWI5"/>
<feature type="compositionally biased region" description="Polar residues" evidence="2">
    <location>
        <begin position="555"/>
        <end position="574"/>
    </location>
</feature>
<dbReference type="OrthoDB" id="312210at2759"/>
<dbReference type="OMA" id="IEYESQT"/>
<evidence type="ECO:0000256" key="2">
    <source>
        <dbReference type="SAM" id="MobiDB-lite"/>
    </source>
</evidence>
<sequence length="760" mass="89184">MKLFLLLSLILLVSQGRKIIKKHVKGERHSRQPDFDPNQLNSDELIDKFSESEIQISEHLTIGEDIIDIINKQTIEYESQTNQQQQQLQQEDITSTHEQSDQIDLEQVEFDQLLQQLANENHDIDVEIPFVEEGVVWGDKLDEQIETKPGDQIQHQQDNQQNSDQIEQFNDANAQNNFEPIPPIVLEEQIQHQEEVKQSEQVELQQEQQDIPIQVNQIDQNDQQQTIEINGQVENEFKEEVQQEQIPKIEELILQVTDPQLENQVEDIPISQDNQQLESQKLEEPEQVVNQHQVIHQDTQNGDQIINQQDVDQEIHQITIESTQENSQQTDQATIQQTDEQIQVQEDIPQNQEQPITKDQEDVVIEDNINTAQIIEENFEQLEVQENEPIVENNEDIQNQDVIQQQEQEQTQKNEEINETLDEQLNQQSEQISTQNLDQEVKEDIQIIPEQIREENQDQIPEIVQEEYQNEINNNDQIEQENQQDQENILIDPHANEYANNGHLNHDDHHHHDHEHHHHHHYDHDDHHHHYHTQDINNEILNNQSQNENQNDSNPTDPNNSISQQPSCSFENKLSCSGDTHTQYSTGVETENQSLNKEELLQYLITHSYLQYSTNYPMYFFGILANAFLFSLVILKNLFTKKQIPYSTQISNELYNEDNGDNSQLQFQINQLDTTLLEINTKLDTLTKSYQKMQKDHQLINQIINDLQTKVLANLEKRKLKESCKSLNESNEDDAGVRQKRTQTQTKPRQRPTTPIQRQY</sequence>
<feature type="coiled-coil region" evidence="1">
    <location>
        <begin position="365"/>
        <end position="427"/>
    </location>
</feature>
<keyword evidence="3" id="KW-0812">Transmembrane</keyword>
<proteinExistence type="predicted"/>
<feature type="transmembrane region" description="Helical" evidence="3">
    <location>
        <begin position="616"/>
        <end position="635"/>
    </location>
</feature>
<feature type="chain" id="PRO_5035776081" description="Transmembrane protein" evidence="4">
    <location>
        <begin position="17"/>
        <end position="760"/>
    </location>
</feature>
<organism evidence="5 6">
    <name type="scientific">Paramecium octaurelia</name>
    <dbReference type="NCBI Taxonomy" id="43137"/>
    <lineage>
        <taxon>Eukaryota</taxon>
        <taxon>Sar</taxon>
        <taxon>Alveolata</taxon>
        <taxon>Ciliophora</taxon>
        <taxon>Intramacronucleata</taxon>
        <taxon>Oligohymenophorea</taxon>
        <taxon>Peniculida</taxon>
        <taxon>Parameciidae</taxon>
        <taxon>Paramecium</taxon>
    </lineage>
</organism>
<dbReference type="EMBL" id="CAJJDP010000077">
    <property type="protein sequence ID" value="CAD8182258.1"/>
    <property type="molecule type" value="Genomic_DNA"/>
</dbReference>
<gene>
    <name evidence="5" type="ORF">POCTA_138.1.T0780198</name>
</gene>
<feature type="compositionally biased region" description="Low complexity" evidence="2">
    <location>
        <begin position="81"/>
        <end position="90"/>
    </location>
</feature>
<keyword evidence="1" id="KW-0175">Coiled coil</keyword>
<feature type="compositionally biased region" description="Low complexity" evidence="2">
    <location>
        <begin position="544"/>
        <end position="554"/>
    </location>
</feature>
<feature type="region of interest" description="Disordered" evidence="2">
    <location>
        <begin position="497"/>
        <end position="531"/>
    </location>
</feature>
<feature type="region of interest" description="Disordered" evidence="2">
    <location>
        <begin position="81"/>
        <end position="101"/>
    </location>
</feature>
<feature type="signal peptide" evidence="4">
    <location>
        <begin position="1"/>
        <end position="16"/>
    </location>
</feature>
<name>A0A8S1VWI5_PAROT</name>
<protein>
    <recommendedName>
        <fullName evidence="7">Transmembrane protein</fullName>
    </recommendedName>
</protein>
<evidence type="ECO:0000256" key="1">
    <source>
        <dbReference type="SAM" id="Coils"/>
    </source>
</evidence>
<keyword evidence="3" id="KW-1133">Transmembrane helix</keyword>
<evidence type="ECO:0000256" key="4">
    <source>
        <dbReference type="SAM" id="SignalP"/>
    </source>
</evidence>
<comment type="caution">
    <text evidence="5">The sequence shown here is derived from an EMBL/GenBank/DDBJ whole genome shotgun (WGS) entry which is preliminary data.</text>
</comment>
<keyword evidence="4" id="KW-0732">Signal</keyword>
<evidence type="ECO:0008006" key="7">
    <source>
        <dbReference type="Google" id="ProtNLM"/>
    </source>
</evidence>
<evidence type="ECO:0000313" key="6">
    <source>
        <dbReference type="Proteomes" id="UP000683925"/>
    </source>
</evidence>
<feature type="region of interest" description="Disordered" evidence="2">
    <location>
        <begin position="544"/>
        <end position="574"/>
    </location>
</feature>
<reference evidence="5" key="1">
    <citation type="submission" date="2021-01" db="EMBL/GenBank/DDBJ databases">
        <authorList>
            <consortium name="Genoscope - CEA"/>
            <person name="William W."/>
        </authorList>
    </citation>
    <scope>NUCLEOTIDE SEQUENCE</scope>
</reference>
<keyword evidence="3" id="KW-0472">Membrane</keyword>